<dbReference type="InParanoid" id="A0A1Q3BEU9"/>
<feature type="region of interest" description="Disordered" evidence="1">
    <location>
        <begin position="66"/>
        <end position="102"/>
    </location>
</feature>
<accession>A0A1Q3BEU9</accession>
<gene>
    <name evidence="2" type="ORF">CFOL_v3_09955</name>
</gene>
<dbReference type="AlphaFoldDB" id="A0A1Q3BEU9"/>
<feature type="region of interest" description="Disordered" evidence="1">
    <location>
        <begin position="1"/>
        <end position="28"/>
    </location>
</feature>
<dbReference type="Proteomes" id="UP000187406">
    <property type="component" value="Unassembled WGS sequence"/>
</dbReference>
<feature type="compositionally biased region" description="Low complexity" evidence="1">
    <location>
        <begin position="1"/>
        <end position="14"/>
    </location>
</feature>
<evidence type="ECO:0000313" key="2">
    <source>
        <dbReference type="EMBL" id="GAV66445.1"/>
    </source>
</evidence>
<protein>
    <submittedName>
        <fullName evidence="2">Uncharacterized protein</fullName>
    </submittedName>
</protein>
<evidence type="ECO:0000256" key="1">
    <source>
        <dbReference type="SAM" id="MobiDB-lite"/>
    </source>
</evidence>
<comment type="caution">
    <text evidence="2">The sequence shown here is derived from an EMBL/GenBank/DDBJ whole genome shotgun (WGS) entry which is preliminary data.</text>
</comment>
<sequence>MANSSNLSKSSQPSIEQDDDELTSKNPSLSEGLEVYYRAFSGYGSIALDCSLYFSAVEQINTVKTLPPNKVTGTSEKEDVGIEGQKDVDEAMGSPKKSAFKY</sequence>
<keyword evidence="3" id="KW-1185">Reference proteome</keyword>
<proteinExistence type="predicted"/>
<name>A0A1Q3BEU9_CEPFO</name>
<organism evidence="2 3">
    <name type="scientific">Cephalotus follicularis</name>
    <name type="common">Albany pitcher plant</name>
    <dbReference type="NCBI Taxonomy" id="3775"/>
    <lineage>
        <taxon>Eukaryota</taxon>
        <taxon>Viridiplantae</taxon>
        <taxon>Streptophyta</taxon>
        <taxon>Embryophyta</taxon>
        <taxon>Tracheophyta</taxon>
        <taxon>Spermatophyta</taxon>
        <taxon>Magnoliopsida</taxon>
        <taxon>eudicotyledons</taxon>
        <taxon>Gunneridae</taxon>
        <taxon>Pentapetalae</taxon>
        <taxon>rosids</taxon>
        <taxon>fabids</taxon>
        <taxon>Oxalidales</taxon>
        <taxon>Cephalotaceae</taxon>
        <taxon>Cephalotus</taxon>
    </lineage>
</organism>
<feature type="compositionally biased region" description="Basic and acidic residues" evidence="1">
    <location>
        <begin position="75"/>
        <end position="89"/>
    </location>
</feature>
<reference evidence="3" key="1">
    <citation type="submission" date="2016-04" db="EMBL/GenBank/DDBJ databases">
        <title>Cephalotus genome sequencing.</title>
        <authorList>
            <person name="Fukushima K."/>
            <person name="Hasebe M."/>
            <person name="Fang X."/>
        </authorList>
    </citation>
    <scope>NUCLEOTIDE SEQUENCE [LARGE SCALE GENOMIC DNA]</scope>
    <source>
        <strain evidence="3">cv. St1</strain>
    </source>
</reference>
<dbReference type="EMBL" id="BDDD01000481">
    <property type="protein sequence ID" value="GAV66445.1"/>
    <property type="molecule type" value="Genomic_DNA"/>
</dbReference>
<evidence type="ECO:0000313" key="3">
    <source>
        <dbReference type="Proteomes" id="UP000187406"/>
    </source>
</evidence>